<sequence length="547" mass="58563">MAAAEIDRSMPLTSSVLRIRAIPTSLFFLVPLIAIALVLFSLSQSWKPGKPDLTAMGGRHPAIASVYASRYSRRRLRVCIAWVSFTILVLTAILIGALGATSSQTYDPRTSLAGEVLICLSQFELGAVFLYLTVVSSSKEAISPFKLYTCAFILTLMMLGANLVSILSLFLAMPPLLPVTLVFVFLALALPFPAYQLAWTIMVHRGRASQGHGITFSPACSTTSTLTACSASYKDADSTPGLGYPASAGSCGAPAQSDATYTRLRNLWVYLFCAVLAASFAAASDIGAVSIISADDTASRTPFRIIEATGMVLCFICLTTALMVHTLVIQDQFNEEAAAAAHSINDDLYTRRPVSRSSSFTSPRPRRNPIKRFMTTASTYCSAANTPIDASPCFPCPVHVETSKEICRAVTPTPSEDCTALRDPFAPVLNASPAIQPDYESYPLTDATRLSAWGSLPMIAPPPAAAVTIVQPRKMPPTLRAKKSLTGAGEGEQAEQSAFDLEEALLAQRLLRTLQVDEKLAASGPSSWLDSLGRVGSLGRRPKSPDF</sequence>
<dbReference type="OrthoDB" id="2975417at2759"/>
<feature type="transmembrane region" description="Helical" evidence="2">
    <location>
        <begin position="176"/>
        <end position="198"/>
    </location>
</feature>
<feature type="region of interest" description="Disordered" evidence="1">
    <location>
        <begin position="524"/>
        <end position="547"/>
    </location>
</feature>
<keyword evidence="2" id="KW-0472">Membrane</keyword>
<dbReference type="InParanoid" id="D8Q9E5"/>
<organism evidence="4">
    <name type="scientific">Schizophyllum commune (strain H4-8 / FGSC 9210)</name>
    <name type="common">Split gill fungus</name>
    <dbReference type="NCBI Taxonomy" id="578458"/>
    <lineage>
        <taxon>Eukaryota</taxon>
        <taxon>Fungi</taxon>
        <taxon>Dikarya</taxon>
        <taxon>Basidiomycota</taxon>
        <taxon>Agaricomycotina</taxon>
        <taxon>Agaricomycetes</taxon>
        <taxon>Agaricomycetidae</taxon>
        <taxon>Agaricales</taxon>
        <taxon>Schizophyllaceae</taxon>
        <taxon>Schizophyllum</taxon>
    </lineage>
</organism>
<feature type="transmembrane region" description="Helical" evidence="2">
    <location>
        <begin position="305"/>
        <end position="324"/>
    </location>
</feature>
<accession>D8Q9E5</accession>
<feature type="transmembrane region" description="Helical" evidence="2">
    <location>
        <begin position="79"/>
        <end position="100"/>
    </location>
</feature>
<feature type="non-terminal residue" evidence="3">
    <location>
        <position position="547"/>
    </location>
</feature>
<feature type="transmembrane region" description="Helical" evidence="2">
    <location>
        <begin position="20"/>
        <end position="40"/>
    </location>
</feature>
<evidence type="ECO:0000313" key="4">
    <source>
        <dbReference type="Proteomes" id="UP000007431"/>
    </source>
</evidence>
<dbReference type="VEuPathDB" id="FungiDB:SCHCODRAFT_02669596"/>
<dbReference type="RefSeq" id="XP_003030543.1">
    <property type="nucleotide sequence ID" value="XM_003030497.1"/>
</dbReference>
<name>D8Q9E5_SCHCM</name>
<dbReference type="KEGG" id="scm:SCHCO_02669596"/>
<feature type="transmembrane region" description="Helical" evidence="2">
    <location>
        <begin position="112"/>
        <end position="135"/>
    </location>
</feature>
<evidence type="ECO:0000256" key="2">
    <source>
        <dbReference type="SAM" id="Phobius"/>
    </source>
</evidence>
<dbReference type="AlphaFoldDB" id="D8Q9E5"/>
<feature type="transmembrane region" description="Helical" evidence="2">
    <location>
        <begin position="267"/>
        <end position="293"/>
    </location>
</feature>
<keyword evidence="2" id="KW-0812">Transmembrane</keyword>
<feature type="transmembrane region" description="Helical" evidence="2">
    <location>
        <begin position="147"/>
        <end position="170"/>
    </location>
</feature>
<evidence type="ECO:0000313" key="3">
    <source>
        <dbReference type="EMBL" id="EFI95640.1"/>
    </source>
</evidence>
<protein>
    <submittedName>
        <fullName evidence="3">Uncharacterized protein</fullName>
    </submittedName>
</protein>
<keyword evidence="2" id="KW-1133">Transmembrane helix</keyword>
<dbReference type="EMBL" id="GL377308">
    <property type="protein sequence ID" value="EFI95640.1"/>
    <property type="molecule type" value="Genomic_DNA"/>
</dbReference>
<dbReference type="Proteomes" id="UP000007431">
    <property type="component" value="Unassembled WGS sequence"/>
</dbReference>
<dbReference type="HOGENOM" id="CLU_497966_0_0_1"/>
<keyword evidence="4" id="KW-1185">Reference proteome</keyword>
<gene>
    <name evidence="3" type="ORF">SCHCODRAFT_110560</name>
</gene>
<reference evidence="3 4" key="1">
    <citation type="journal article" date="2010" name="Nat. Biotechnol.">
        <title>Genome sequence of the model mushroom Schizophyllum commune.</title>
        <authorList>
            <person name="Ohm R.A."/>
            <person name="de Jong J.F."/>
            <person name="Lugones L.G."/>
            <person name="Aerts A."/>
            <person name="Kothe E."/>
            <person name="Stajich J.E."/>
            <person name="de Vries R.P."/>
            <person name="Record E."/>
            <person name="Levasseur A."/>
            <person name="Baker S.E."/>
            <person name="Bartholomew K.A."/>
            <person name="Coutinho P.M."/>
            <person name="Erdmann S."/>
            <person name="Fowler T.J."/>
            <person name="Gathman A.C."/>
            <person name="Lombard V."/>
            <person name="Henrissat B."/>
            <person name="Knabe N."/>
            <person name="Kuees U."/>
            <person name="Lilly W.W."/>
            <person name="Lindquist E."/>
            <person name="Lucas S."/>
            <person name="Magnuson J.K."/>
            <person name="Piumi F."/>
            <person name="Raudaskoski M."/>
            <person name="Salamov A."/>
            <person name="Schmutz J."/>
            <person name="Schwarze F.W.M.R."/>
            <person name="vanKuyk P.A."/>
            <person name="Horton J.S."/>
            <person name="Grigoriev I.V."/>
            <person name="Woesten H.A.B."/>
        </authorList>
    </citation>
    <scope>NUCLEOTIDE SEQUENCE [LARGE SCALE GENOMIC DNA]</scope>
    <source>
        <strain evidence="4">H4-8 / FGSC 9210</strain>
    </source>
</reference>
<proteinExistence type="predicted"/>
<evidence type="ECO:0000256" key="1">
    <source>
        <dbReference type="SAM" id="MobiDB-lite"/>
    </source>
</evidence>
<dbReference type="GeneID" id="9588319"/>